<dbReference type="SUPFAM" id="SSF54695">
    <property type="entry name" value="POZ domain"/>
    <property type="match status" value="1"/>
</dbReference>
<dbReference type="PROSITE" id="PS50097">
    <property type="entry name" value="BTB"/>
    <property type="match status" value="1"/>
</dbReference>
<gene>
    <name evidence="2" type="ORF">M408DRAFT_327608</name>
</gene>
<name>A0A0C2WZ73_SERVB</name>
<dbReference type="EMBL" id="KN824282">
    <property type="protein sequence ID" value="KIM31378.1"/>
    <property type="molecule type" value="Genomic_DNA"/>
</dbReference>
<reference evidence="3" key="2">
    <citation type="submission" date="2015-01" db="EMBL/GenBank/DDBJ databases">
        <title>Evolutionary Origins and Diversification of the Mycorrhizal Mutualists.</title>
        <authorList>
            <consortium name="DOE Joint Genome Institute"/>
            <consortium name="Mycorrhizal Genomics Consortium"/>
            <person name="Kohler A."/>
            <person name="Kuo A."/>
            <person name="Nagy L.G."/>
            <person name="Floudas D."/>
            <person name="Copeland A."/>
            <person name="Barry K.W."/>
            <person name="Cichocki N."/>
            <person name="Veneault-Fourrey C."/>
            <person name="LaButti K."/>
            <person name="Lindquist E.A."/>
            <person name="Lipzen A."/>
            <person name="Lundell T."/>
            <person name="Morin E."/>
            <person name="Murat C."/>
            <person name="Riley R."/>
            <person name="Ohm R."/>
            <person name="Sun H."/>
            <person name="Tunlid A."/>
            <person name="Henrissat B."/>
            <person name="Grigoriev I.V."/>
            <person name="Hibbett D.S."/>
            <person name="Martin F."/>
        </authorList>
    </citation>
    <scope>NUCLEOTIDE SEQUENCE [LARGE SCALE GENOMIC DNA]</scope>
    <source>
        <strain evidence="3">MAFF 305830</strain>
    </source>
</reference>
<accession>A0A0C2WZ73</accession>
<proteinExistence type="predicted"/>
<evidence type="ECO:0000313" key="2">
    <source>
        <dbReference type="EMBL" id="KIM31378.1"/>
    </source>
</evidence>
<sequence>MTDADISQALASKISKLQPSTIRERVSPVYPAGHGDIALITLDNTLFHVHRAILQHSSLVFATIFENGPKEEPDNDQDQTPLKMETDGTTLEQLLTFAYPDRQSPTIDDVDAIASIFRAAKRYEMEGVLQQLRKSLVETRIKHDSIVPPLYVRAPLAVLVICYAFDCPDEGRLALRECLKGNLEDHIAGSHSFELPSELLSKLLHLRAERMAWFTAKLNALPWPVNGCAHCLRKYGEWRLESTMKIQARLNIEELSACVSKSGNCASGHPILNPDPRTVLTEWLVEAKELEEVLPKLPRIS</sequence>
<keyword evidence="3" id="KW-1185">Reference proteome</keyword>
<dbReference type="HOGENOM" id="CLU_079122_1_0_1"/>
<organism evidence="2 3">
    <name type="scientific">Serendipita vermifera MAFF 305830</name>
    <dbReference type="NCBI Taxonomy" id="933852"/>
    <lineage>
        <taxon>Eukaryota</taxon>
        <taxon>Fungi</taxon>
        <taxon>Dikarya</taxon>
        <taxon>Basidiomycota</taxon>
        <taxon>Agaricomycotina</taxon>
        <taxon>Agaricomycetes</taxon>
        <taxon>Sebacinales</taxon>
        <taxon>Serendipitaceae</taxon>
        <taxon>Serendipita</taxon>
    </lineage>
</organism>
<reference evidence="2 3" key="1">
    <citation type="submission" date="2014-04" db="EMBL/GenBank/DDBJ databases">
        <authorList>
            <consortium name="DOE Joint Genome Institute"/>
            <person name="Kuo A."/>
            <person name="Zuccaro A."/>
            <person name="Kohler A."/>
            <person name="Nagy L.G."/>
            <person name="Floudas D."/>
            <person name="Copeland A."/>
            <person name="Barry K.W."/>
            <person name="Cichocki N."/>
            <person name="Veneault-Fourrey C."/>
            <person name="LaButti K."/>
            <person name="Lindquist E.A."/>
            <person name="Lipzen A."/>
            <person name="Lundell T."/>
            <person name="Morin E."/>
            <person name="Murat C."/>
            <person name="Sun H."/>
            <person name="Tunlid A."/>
            <person name="Henrissat B."/>
            <person name="Grigoriev I.V."/>
            <person name="Hibbett D.S."/>
            <person name="Martin F."/>
            <person name="Nordberg H.P."/>
            <person name="Cantor M.N."/>
            <person name="Hua S.X."/>
        </authorList>
    </citation>
    <scope>NUCLEOTIDE SEQUENCE [LARGE SCALE GENOMIC DNA]</scope>
    <source>
        <strain evidence="2 3">MAFF 305830</strain>
    </source>
</reference>
<dbReference type="AlphaFoldDB" id="A0A0C2WZ73"/>
<evidence type="ECO:0000313" key="3">
    <source>
        <dbReference type="Proteomes" id="UP000054097"/>
    </source>
</evidence>
<dbReference type="Proteomes" id="UP000054097">
    <property type="component" value="Unassembled WGS sequence"/>
</dbReference>
<dbReference type="STRING" id="933852.A0A0C2WZ73"/>
<dbReference type="InterPro" id="IPR000210">
    <property type="entry name" value="BTB/POZ_dom"/>
</dbReference>
<protein>
    <recommendedName>
        <fullName evidence="1">BTB domain-containing protein</fullName>
    </recommendedName>
</protein>
<evidence type="ECO:0000259" key="1">
    <source>
        <dbReference type="PROSITE" id="PS50097"/>
    </source>
</evidence>
<feature type="domain" description="BTB" evidence="1">
    <location>
        <begin position="35"/>
        <end position="107"/>
    </location>
</feature>
<dbReference type="InterPro" id="IPR011333">
    <property type="entry name" value="SKP1/BTB/POZ_sf"/>
</dbReference>
<dbReference type="Gene3D" id="3.30.710.10">
    <property type="entry name" value="Potassium Channel Kv1.1, Chain A"/>
    <property type="match status" value="1"/>
</dbReference>
<dbReference type="CDD" id="cd18186">
    <property type="entry name" value="BTB_POZ_ZBTB_KLHL-like"/>
    <property type="match status" value="1"/>
</dbReference>
<dbReference type="OrthoDB" id="3184970at2759"/>
<dbReference type="SMART" id="SM00225">
    <property type="entry name" value="BTB"/>
    <property type="match status" value="1"/>
</dbReference>
<dbReference type="Pfam" id="PF00651">
    <property type="entry name" value="BTB"/>
    <property type="match status" value="1"/>
</dbReference>